<sequence>MFIDKSIKNFTASFSKQLKLTNIFKKNNLTPKDYFIFFIVLRETLTAIIVFEDKKFSKAINCLFNNLKFNQKHIDRILAILNN</sequence>
<evidence type="ECO:0000313" key="2">
    <source>
        <dbReference type="Proteomes" id="UP000019801"/>
    </source>
</evidence>
<accession>X5M6K5</accession>
<evidence type="ECO:0000313" key="1">
    <source>
        <dbReference type="EMBL" id="CDO47691.1"/>
    </source>
</evidence>
<dbReference type="KEGG" id="bhs:BM1374165_01720"/>
<organism evidence="1 2">
    <name type="scientific">Bartonella henselae</name>
    <name type="common">Rochalimaea henselae</name>
    <dbReference type="NCBI Taxonomy" id="38323"/>
    <lineage>
        <taxon>Bacteria</taxon>
        <taxon>Pseudomonadati</taxon>
        <taxon>Pseudomonadota</taxon>
        <taxon>Alphaproteobacteria</taxon>
        <taxon>Hyphomicrobiales</taxon>
        <taxon>Bartonellaceae</taxon>
        <taxon>Bartonella</taxon>
    </lineage>
</organism>
<proteinExistence type="predicted"/>
<name>X5M6K5_BARHN</name>
<dbReference type="AlphaFoldDB" id="X5M6K5"/>
<reference evidence="2" key="1">
    <citation type="submission" date="2013-11" db="EMBL/GenBank/DDBJ databases">
        <title>Genome sequencing of Bartonella spp. isolated from human blood.</title>
        <authorList>
            <person name="Raoult D."/>
        </authorList>
    </citation>
    <scope>NUCLEOTIDE SEQUENCE</scope>
    <source>
        <strain evidence="2">BM1374165</strain>
    </source>
</reference>
<dbReference type="EMBL" id="HG969191">
    <property type="protein sequence ID" value="CDO47691.1"/>
    <property type="molecule type" value="Genomic_DNA"/>
</dbReference>
<gene>
    <name evidence="1" type="ORF">BM1374165_01720</name>
</gene>
<protein>
    <submittedName>
        <fullName evidence="1">Uncharacterized protein</fullName>
    </submittedName>
</protein>
<dbReference type="Proteomes" id="UP000019801">
    <property type="component" value="Chromosome I"/>
</dbReference>
<dbReference type="PATRIC" id="fig|38323.4.peg.1949"/>